<dbReference type="GO" id="GO:0050661">
    <property type="term" value="F:NADP binding"/>
    <property type="evidence" value="ECO:0007669"/>
    <property type="project" value="InterPro"/>
</dbReference>
<dbReference type="InterPro" id="IPR008927">
    <property type="entry name" value="6-PGluconate_DH-like_C_sf"/>
</dbReference>
<dbReference type="GO" id="GO:0006098">
    <property type="term" value="P:pentose-phosphate shunt"/>
    <property type="evidence" value="ECO:0007669"/>
    <property type="project" value="InterPro"/>
</dbReference>
<dbReference type="PRINTS" id="PR00076">
    <property type="entry name" value="6PGDHDRGNASE"/>
</dbReference>
<reference evidence="7" key="1">
    <citation type="submission" date="2022-02" db="EMBL/GenBank/DDBJ databases">
        <title>Long-read sequencing of the primary endosymbionts of Cacopsylla melanoneura.</title>
        <authorList>
            <person name="Dittmer J."/>
            <person name="Corretto E."/>
            <person name="Stauffer C."/>
            <person name="Schuler H."/>
        </authorList>
    </citation>
    <scope>NUCLEOTIDE SEQUENCE</scope>
    <source>
        <strain evidence="7">Cmel4</strain>
    </source>
</reference>
<accession>A0AAJ6FQX2</accession>
<dbReference type="SUPFAM" id="SSF51735">
    <property type="entry name" value="NAD(P)-binding Rossmann-fold domains"/>
    <property type="match status" value="1"/>
</dbReference>
<dbReference type="RefSeq" id="WP_280956097.1">
    <property type="nucleotide sequence ID" value="NZ_CP092145.1"/>
</dbReference>
<evidence type="ECO:0000259" key="6">
    <source>
        <dbReference type="SMART" id="SM01350"/>
    </source>
</evidence>
<dbReference type="Pfam" id="PF03446">
    <property type="entry name" value="NAD_binding_2"/>
    <property type="match status" value="1"/>
</dbReference>
<evidence type="ECO:0000256" key="1">
    <source>
        <dbReference type="ARBA" id="ARBA00004959"/>
    </source>
</evidence>
<keyword evidence="4" id="KW-0311">Gluconate utilization</keyword>
<dbReference type="SUPFAM" id="SSF48179">
    <property type="entry name" value="6-phosphogluconate dehydrogenase C-terminal domain-like"/>
    <property type="match status" value="1"/>
</dbReference>
<dbReference type="Pfam" id="PF00393">
    <property type="entry name" value="6PGD"/>
    <property type="match status" value="1"/>
</dbReference>
<keyword evidence="5" id="KW-0812">Transmembrane</keyword>
<comment type="similarity">
    <text evidence="2">Belongs to the 6-phosphogluconate dehydrogenase family.</text>
</comment>
<dbReference type="InterPro" id="IPR006115">
    <property type="entry name" value="6PGDH_NADP-bd"/>
</dbReference>
<sequence length="431" mass="51069">MKNHIGIIGYGPMSKNITINLIKKNTKISIFNKEKIKLKLKIFNIMIVTNCLKKFINSLPKNKLIFLLIKTGLPIKIILLRLKKKLSKFDIVIDFGNSFYKNTYLNYILIKNKFVFISSGISGGCNGALNGLSCMIDCTIKQYFIFYNILNKILFFKKNRYSFCISMGLSSSHYIKMIHNGIEYGILQLITEIYFILKLFLKFKKNILNIIFEWNKTDNSCFLLKILINILIIKKKKICDIIEHKGTGKNTVLNSINNNININSIFEALIIRIISKNIFFRKIFKFNYLSKIKINFSILFEKIKNIFFICSMQCYIQGFNQIIKIKNKYNWKINFNNLIKSYLNSCIIDSKILFYLINFKKNFFLLKIFFYYIKKINFFKKIILLLYNLNIISFFLSSSYNFLLLIISKNYNFKVIQFERNFFGNHLIKYL</sequence>
<dbReference type="Gene3D" id="3.40.50.720">
    <property type="entry name" value="NAD(P)-binding Rossmann-like Domain"/>
    <property type="match status" value="1"/>
</dbReference>
<evidence type="ECO:0000313" key="8">
    <source>
        <dbReference type="Proteomes" id="UP001237869"/>
    </source>
</evidence>
<evidence type="ECO:0000256" key="2">
    <source>
        <dbReference type="ARBA" id="ARBA00008419"/>
    </source>
</evidence>
<dbReference type="InterPro" id="IPR036291">
    <property type="entry name" value="NAD(P)-bd_dom_sf"/>
</dbReference>
<dbReference type="InterPro" id="IPR006114">
    <property type="entry name" value="6PGDH_C"/>
</dbReference>
<dbReference type="Proteomes" id="UP001237869">
    <property type="component" value="Chromosome"/>
</dbReference>
<evidence type="ECO:0000313" key="7">
    <source>
        <dbReference type="EMBL" id="WGS67291.1"/>
    </source>
</evidence>
<name>A0AAJ6FQX2_CARRU</name>
<organism evidence="7 8">
    <name type="scientific">Carsonella ruddii</name>
    <dbReference type="NCBI Taxonomy" id="114186"/>
    <lineage>
        <taxon>Bacteria</taxon>
        <taxon>Pseudomonadati</taxon>
        <taxon>Pseudomonadota</taxon>
        <taxon>Gammaproteobacteria</taxon>
        <taxon>Oceanospirillales</taxon>
        <taxon>Halomonadaceae</taxon>
        <taxon>Zymobacter group</taxon>
        <taxon>Candidatus Carsonella</taxon>
    </lineage>
</organism>
<keyword evidence="5" id="KW-1133">Transmembrane helix</keyword>
<protein>
    <submittedName>
        <fullName evidence="7">NAD(P)-binding domain-containing protein</fullName>
    </submittedName>
</protein>
<dbReference type="Gene3D" id="1.10.1040.10">
    <property type="entry name" value="N-(1-d-carboxylethyl)-l-norvaline Dehydrogenase, domain 2"/>
    <property type="match status" value="1"/>
</dbReference>
<dbReference type="PANTHER" id="PTHR11811">
    <property type="entry name" value="6-PHOSPHOGLUCONATE DEHYDROGENASE"/>
    <property type="match status" value="1"/>
</dbReference>
<evidence type="ECO:0000256" key="4">
    <source>
        <dbReference type="ARBA" id="ARBA00023064"/>
    </source>
</evidence>
<dbReference type="AlphaFoldDB" id="A0AAJ6FQX2"/>
<evidence type="ECO:0000256" key="3">
    <source>
        <dbReference type="ARBA" id="ARBA00023002"/>
    </source>
</evidence>
<dbReference type="InterPro" id="IPR006183">
    <property type="entry name" value="Pgluconate_DH"/>
</dbReference>
<keyword evidence="3" id="KW-0560">Oxidoreductase</keyword>
<gene>
    <name evidence="7" type="ORF">MEJ65_00235</name>
</gene>
<dbReference type="EMBL" id="CP092148">
    <property type="protein sequence ID" value="WGS67291.1"/>
    <property type="molecule type" value="Genomic_DNA"/>
</dbReference>
<feature type="transmembrane region" description="Helical" evidence="5">
    <location>
        <begin position="385"/>
        <end position="407"/>
    </location>
</feature>
<evidence type="ECO:0000256" key="5">
    <source>
        <dbReference type="SAM" id="Phobius"/>
    </source>
</evidence>
<dbReference type="SMART" id="SM01350">
    <property type="entry name" value="6PGD"/>
    <property type="match status" value="1"/>
</dbReference>
<proteinExistence type="inferred from homology"/>
<comment type="pathway">
    <text evidence="1">Carbohydrate degradation; pentose phosphate pathway.</text>
</comment>
<dbReference type="GO" id="GO:0019521">
    <property type="term" value="P:D-gluconate metabolic process"/>
    <property type="evidence" value="ECO:0007669"/>
    <property type="project" value="UniProtKB-KW"/>
</dbReference>
<feature type="domain" description="6-phosphogluconate dehydrogenase C-terminal" evidence="6">
    <location>
        <begin position="173"/>
        <end position="427"/>
    </location>
</feature>
<keyword evidence="5" id="KW-0472">Membrane</keyword>
<dbReference type="InterPro" id="IPR013328">
    <property type="entry name" value="6PGD_dom2"/>
</dbReference>
<dbReference type="GO" id="GO:0004616">
    <property type="term" value="F:phosphogluconate dehydrogenase (decarboxylating) activity"/>
    <property type="evidence" value="ECO:0007669"/>
    <property type="project" value="InterPro"/>
</dbReference>